<feature type="transmembrane region" description="Helical" evidence="1">
    <location>
        <begin position="411"/>
        <end position="434"/>
    </location>
</feature>
<dbReference type="InterPro" id="IPR058257">
    <property type="entry name" value="CorA-like_dom"/>
</dbReference>
<dbReference type="Pfam" id="PF26616">
    <property type="entry name" value="CorA-like"/>
    <property type="match status" value="2"/>
</dbReference>
<keyword evidence="1" id="KW-0812">Transmembrane</keyword>
<feature type="domain" description="CorA-like transporter" evidence="2">
    <location>
        <begin position="116"/>
        <end position="279"/>
    </location>
</feature>
<keyword evidence="4" id="KW-1185">Reference proteome</keyword>
<evidence type="ECO:0000256" key="1">
    <source>
        <dbReference type="SAM" id="Phobius"/>
    </source>
</evidence>
<evidence type="ECO:0000259" key="2">
    <source>
        <dbReference type="Pfam" id="PF26616"/>
    </source>
</evidence>
<keyword evidence="1" id="KW-1133">Transmembrane helix</keyword>
<reference evidence="3" key="1">
    <citation type="submission" date="2022-10" db="EMBL/GenBank/DDBJ databases">
        <title>Tapping the CABI collections for fungal endophytes: first genome assemblies for Collariella, Neodidymelliopsis, Ascochyta clinopodiicola, Didymella pomorum, Didymosphaeria variabile, Neocosmospora piperis and Neocucurbitaria cava.</title>
        <authorList>
            <person name="Hill R."/>
        </authorList>
    </citation>
    <scope>NUCLEOTIDE SEQUENCE</scope>
    <source>
        <strain evidence="3">IMI 355091</strain>
    </source>
</reference>
<dbReference type="EMBL" id="JAPEVA010000058">
    <property type="protein sequence ID" value="KAJ4402780.1"/>
    <property type="molecule type" value="Genomic_DNA"/>
</dbReference>
<keyword evidence="1" id="KW-0472">Membrane</keyword>
<organism evidence="3 4">
    <name type="scientific">Didymella pomorum</name>
    <dbReference type="NCBI Taxonomy" id="749634"/>
    <lineage>
        <taxon>Eukaryota</taxon>
        <taxon>Fungi</taxon>
        <taxon>Dikarya</taxon>
        <taxon>Ascomycota</taxon>
        <taxon>Pezizomycotina</taxon>
        <taxon>Dothideomycetes</taxon>
        <taxon>Pleosporomycetidae</taxon>
        <taxon>Pleosporales</taxon>
        <taxon>Pleosporineae</taxon>
        <taxon>Didymellaceae</taxon>
        <taxon>Didymella</taxon>
    </lineage>
</organism>
<dbReference type="AlphaFoldDB" id="A0A9W8ZBY0"/>
<sequence length="491" mass="56559">MATVVQQQYNTYFKDSCRGYFLYPTNLVYRASYRKVLESHRARLDESAPALFFEDADTRIDVRFRDYDSSRKRQDSSTPNPRAYATLLSSDDTLEILYIQQLVNSTRKTPNVAMFMPSYLDFISVFGRQYDQCDIRSSAFHEQSTLAIPPGKRPAVPELDRSGYGYQICYNLKTVVDKKDQGIGRWSVRQAALHHQFDVKMGTALWICTEGRNMDGLFDRINDLTSDPKRVEDWSHETKEESFRSSLATHLSCCHWSIENWRSYISWLERTINAMTEPAVDGNRNNTSDTPRRVFKVDDIQLVQAYEDKVNEVVMILDANTENLHSLSGFYANLMDNDDFDVALKRDCVEDIREFGTLIAGMVHDARMQIRRAKLLAKLTADRKALILQLLQGQATEVTLGLSYMSYKEAIVMRIITIVTLIFLPATFASTFFSTDIVKYQDRDRDGSFSKVAMYRWLQVTLPLSALTLSIGYGWYRYKTTKSKKSKILPS</sequence>
<feature type="domain" description="CorA-like transporter" evidence="2">
    <location>
        <begin position="15"/>
        <end position="77"/>
    </location>
</feature>
<feature type="transmembrane region" description="Helical" evidence="1">
    <location>
        <begin position="454"/>
        <end position="476"/>
    </location>
</feature>
<dbReference type="Gene3D" id="1.20.58.340">
    <property type="entry name" value="Magnesium transport protein CorA, transmembrane region"/>
    <property type="match status" value="1"/>
</dbReference>
<protein>
    <recommendedName>
        <fullName evidence="2">CorA-like transporter domain-containing protein</fullName>
    </recommendedName>
</protein>
<gene>
    <name evidence="3" type="ORF">N0V91_007001</name>
</gene>
<name>A0A9W8ZBY0_9PLEO</name>
<comment type="caution">
    <text evidence="3">The sequence shown here is derived from an EMBL/GenBank/DDBJ whole genome shotgun (WGS) entry which is preliminary data.</text>
</comment>
<accession>A0A9W8ZBY0</accession>
<evidence type="ECO:0000313" key="4">
    <source>
        <dbReference type="Proteomes" id="UP001140510"/>
    </source>
</evidence>
<proteinExistence type="predicted"/>
<dbReference type="OrthoDB" id="5396681at2759"/>
<evidence type="ECO:0000313" key="3">
    <source>
        <dbReference type="EMBL" id="KAJ4402780.1"/>
    </source>
</evidence>
<dbReference type="Proteomes" id="UP001140510">
    <property type="component" value="Unassembled WGS sequence"/>
</dbReference>